<proteinExistence type="predicted"/>
<dbReference type="Proteomes" id="UP000032748">
    <property type="component" value="Chromosome"/>
</dbReference>
<keyword evidence="1" id="KW-0378">Hydrolase</keyword>
<accession>A0A0D5Y2P0</accession>
<dbReference type="InterPro" id="IPR029058">
    <property type="entry name" value="AB_hydrolase_fold"/>
</dbReference>
<dbReference type="PATRIC" id="fig|587753.10.peg.3794"/>
<name>A0A0D5Y2P0_9PSED</name>
<reference evidence="1 2" key="1">
    <citation type="journal article" date="2015" name="Mol. Plant Microbe Interact.">
        <title>Comparative Genomic Analysis of Pseudomonas chlororaphis PCL1606 Reveals New Insight into Antifungal Compounds Involved in Biocontrol.</title>
        <authorList>
            <person name="Calderon C.E."/>
            <person name="Ramos C."/>
            <person name="de Vicente A."/>
            <person name="Cazorla F.M."/>
        </authorList>
    </citation>
    <scope>NUCLEOTIDE SEQUENCE [LARGE SCALE GENOMIC DNA]</scope>
    <source>
        <strain evidence="1 2">PCL1606</strain>
    </source>
</reference>
<dbReference type="Gene3D" id="3.40.50.1820">
    <property type="entry name" value="alpha/beta hydrolase"/>
    <property type="match status" value="1"/>
</dbReference>
<dbReference type="EMBL" id="CP011110">
    <property type="protein sequence ID" value="AKA25257.1"/>
    <property type="molecule type" value="Genomic_DNA"/>
</dbReference>
<dbReference type="GO" id="GO:0016787">
    <property type="term" value="F:hydrolase activity"/>
    <property type="evidence" value="ECO:0007669"/>
    <property type="project" value="UniProtKB-KW"/>
</dbReference>
<sequence>MQKTYQIEQLPIDLIYTEVSPFKETYGGKANEITCEGRFLRPIGGDTRTIALFMHPSSVLHHLPFPIALATAGIPVLCCASRYERNDSGLIMEKVLLDLGQYVRYAKHVLGFERVVLCGWSGGGSLSLLYQSQAEHPSITTTPAGDPVDIVNAGLIPADAMIQIAAHASRAQLLLEWIDPSILDENDPTQRDPELNLYAPQNPYQPPYPSHYLERYRLAQQTRLARIDAWVLEKLEQLRANPGPDKERAFVVHGTMAAPYWLDPNIYPSDRQANHCYMGSPAAVNMIPAGLARYSSLRSWLSQWSFVHSRAHGPACAQRISIPTLVIKHSADDGCTPNHTQMIYDGLSNVKKRELYVSQGANHYYYGQQTLMAETIQKIKAWIGEL</sequence>
<dbReference type="RefSeq" id="WP_044462462.1">
    <property type="nucleotide sequence ID" value="NZ_CP011110.1"/>
</dbReference>
<evidence type="ECO:0000313" key="2">
    <source>
        <dbReference type="Proteomes" id="UP000032748"/>
    </source>
</evidence>
<dbReference type="OrthoDB" id="2062670at2"/>
<dbReference type="KEGG" id="pcz:PCL1606_38060"/>
<dbReference type="SUPFAM" id="SSF53474">
    <property type="entry name" value="alpha/beta-Hydrolases"/>
    <property type="match status" value="1"/>
</dbReference>
<organism evidence="1 2">
    <name type="scientific">Pseudomonas chlororaphis</name>
    <dbReference type="NCBI Taxonomy" id="587753"/>
    <lineage>
        <taxon>Bacteria</taxon>
        <taxon>Pseudomonadati</taxon>
        <taxon>Pseudomonadota</taxon>
        <taxon>Gammaproteobacteria</taxon>
        <taxon>Pseudomonadales</taxon>
        <taxon>Pseudomonadaceae</taxon>
        <taxon>Pseudomonas</taxon>
    </lineage>
</organism>
<gene>
    <name evidence="1" type="ORF">PCL1606_38060</name>
</gene>
<evidence type="ECO:0000313" key="1">
    <source>
        <dbReference type="EMBL" id="AKA25257.1"/>
    </source>
</evidence>
<dbReference type="AlphaFoldDB" id="A0A0D5Y2P0"/>
<protein>
    <submittedName>
        <fullName evidence="1">Alpha/beta hydrolase</fullName>
    </submittedName>
</protein>